<keyword evidence="8" id="KW-0675">Receptor</keyword>
<evidence type="ECO:0000313" key="11">
    <source>
        <dbReference type="EMBL" id="KAL3390801.1"/>
    </source>
</evidence>
<keyword evidence="5" id="KW-0552">Olfaction</keyword>
<keyword evidence="12" id="KW-1185">Reference proteome</keyword>
<evidence type="ECO:0000256" key="6">
    <source>
        <dbReference type="ARBA" id="ARBA00022989"/>
    </source>
</evidence>
<dbReference type="PANTHER" id="PTHR21137:SF35">
    <property type="entry name" value="ODORANT RECEPTOR 19A-RELATED"/>
    <property type="match status" value="1"/>
</dbReference>
<feature type="transmembrane region" description="Helical" evidence="10">
    <location>
        <begin position="35"/>
        <end position="55"/>
    </location>
</feature>
<keyword evidence="2" id="KW-1003">Cell membrane</keyword>
<organism evidence="11 12">
    <name type="scientific">Trichogramma kaykai</name>
    <dbReference type="NCBI Taxonomy" id="54128"/>
    <lineage>
        <taxon>Eukaryota</taxon>
        <taxon>Metazoa</taxon>
        <taxon>Ecdysozoa</taxon>
        <taxon>Arthropoda</taxon>
        <taxon>Hexapoda</taxon>
        <taxon>Insecta</taxon>
        <taxon>Pterygota</taxon>
        <taxon>Neoptera</taxon>
        <taxon>Endopterygota</taxon>
        <taxon>Hymenoptera</taxon>
        <taxon>Apocrita</taxon>
        <taxon>Proctotrupomorpha</taxon>
        <taxon>Chalcidoidea</taxon>
        <taxon>Trichogrammatidae</taxon>
        <taxon>Trichogramma</taxon>
    </lineage>
</organism>
<dbReference type="GO" id="GO:0007165">
    <property type="term" value="P:signal transduction"/>
    <property type="evidence" value="ECO:0007669"/>
    <property type="project" value="UniProtKB-KW"/>
</dbReference>
<evidence type="ECO:0000256" key="3">
    <source>
        <dbReference type="ARBA" id="ARBA00022606"/>
    </source>
</evidence>
<dbReference type="Proteomes" id="UP001627154">
    <property type="component" value="Unassembled WGS sequence"/>
</dbReference>
<reference evidence="11 12" key="1">
    <citation type="journal article" date="2024" name="bioRxiv">
        <title>A reference genome for Trichogramma kaykai: A tiny desert-dwelling parasitoid wasp with competing sex-ratio distorters.</title>
        <authorList>
            <person name="Culotta J."/>
            <person name="Lindsey A.R."/>
        </authorList>
    </citation>
    <scope>NUCLEOTIDE SEQUENCE [LARGE SCALE GENOMIC DNA]</scope>
    <source>
        <strain evidence="11 12">KSX58</strain>
    </source>
</reference>
<dbReference type="AlphaFoldDB" id="A0ABD2WCZ5"/>
<evidence type="ECO:0000256" key="8">
    <source>
        <dbReference type="ARBA" id="ARBA00023170"/>
    </source>
</evidence>
<evidence type="ECO:0000256" key="1">
    <source>
        <dbReference type="ARBA" id="ARBA00004651"/>
    </source>
</evidence>
<keyword evidence="4 10" id="KW-0812">Transmembrane</keyword>
<evidence type="ECO:0000256" key="2">
    <source>
        <dbReference type="ARBA" id="ARBA00022475"/>
    </source>
</evidence>
<dbReference type="GO" id="GO:0005886">
    <property type="term" value="C:plasma membrane"/>
    <property type="evidence" value="ECO:0007669"/>
    <property type="project" value="UniProtKB-SubCell"/>
</dbReference>
<dbReference type="PANTHER" id="PTHR21137">
    <property type="entry name" value="ODORANT RECEPTOR"/>
    <property type="match status" value="1"/>
</dbReference>
<evidence type="ECO:0000256" key="9">
    <source>
        <dbReference type="ARBA" id="ARBA00023224"/>
    </source>
</evidence>
<evidence type="ECO:0000313" key="12">
    <source>
        <dbReference type="Proteomes" id="UP001627154"/>
    </source>
</evidence>
<protein>
    <recommendedName>
        <fullName evidence="13">Odorant receptor</fullName>
    </recommendedName>
</protein>
<name>A0ABD2WCZ5_9HYME</name>
<sequence length="161" mass="18776">MYYADSEVCAHIIDIVKFHKYIIKKIITIDEVFNVPWGFVIYQNLSCMGYGMLIISNLDNLVDYVRYASAVLLFLIYFYNIFTRGQNIIDHSTAIADACFHCNWYGLSKRAMKLLLIIMMRSNKKCKLSAAGALELSCETFLLMFVKGVFYYLFIARQFYK</sequence>
<dbReference type="EMBL" id="JBJJXI010000116">
    <property type="protein sequence ID" value="KAL3390801.1"/>
    <property type="molecule type" value="Genomic_DNA"/>
</dbReference>
<evidence type="ECO:0000256" key="5">
    <source>
        <dbReference type="ARBA" id="ARBA00022725"/>
    </source>
</evidence>
<dbReference type="GO" id="GO:0007608">
    <property type="term" value="P:sensory perception of smell"/>
    <property type="evidence" value="ECO:0007669"/>
    <property type="project" value="UniProtKB-KW"/>
</dbReference>
<keyword evidence="6 10" id="KW-1133">Transmembrane helix</keyword>
<evidence type="ECO:0008006" key="13">
    <source>
        <dbReference type="Google" id="ProtNLM"/>
    </source>
</evidence>
<keyword evidence="3" id="KW-0716">Sensory transduction</keyword>
<accession>A0ABD2WCZ5</accession>
<proteinExistence type="predicted"/>
<feature type="transmembrane region" description="Helical" evidence="10">
    <location>
        <begin position="128"/>
        <end position="154"/>
    </location>
</feature>
<comment type="caution">
    <text evidence="11">The sequence shown here is derived from an EMBL/GenBank/DDBJ whole genome shotgun (WGS) entry which is preliminary data.</text>
</comment>
<comment type="subcellular location">
    <subcellularLocation>
        <location evidence="1">Cell membrane</location>
        <topology evidence="1">Multi-pass membrane protein</topology>
    </subcellularLocation>
</comment>
<feature type="transmembrane region" description="Helical" evidence="10">
    <location>
        <begin position="64"/>
        <end position="82"/>
    </location>
</feature>
<evidence type="ECO:0000256" key="4">
    <source>
        <dbReference type="ARBA" id="ARBA00022692"/>
    </source>
</evidence>
<keyword evidence="9" id="KW-0807">Transducer</keyword>
<keyword evidence="7 10" id="KW-0472">Membrane</keyword>
<dbReference type="Pfam" id="PF02949">
    <property type="entry name" value="7tm_6"/>
    <property type="match status" value="1"/>
</dbReference>
<gene>
    <name evidence="11" type="ORF">TKK_014515</name>
</gene>
<evidence type="ECO:0000256" key="7">
    <source>
        <dbReference type="ARBA" id="ARBA00023136"/>
    </source>
</evidence>
<dbReference type="InterPro" id="IPR004117">
    <property type="entry name" value="7tm6_olfct_rcpt"/>
</dbReference>
<evidence type="ECO:0000256" key="10">
    <source>
        <dbReference type="SAM" id="Phobius"/>
    </source>
</evidence>